<feature type="transmembrane region" description="Helical" evidence="1">
    <location>
        <begin position="117"/>
        <end position="135"/>
    </location>
</feature>
<accession>A0A0D7BEW2</accession>
<dbReference type="AlphaFoldDB" id="A0A0D7BEW2"/>
<dbReference type="InterPro" id="IPR045340">
    <property type="entry name" value="DUF6533"/>
</dbReference>
<gene>
    <name evidence="3" type="ORF">CYLTODRAFT_453779</name>
</gene>
<feature type="transmembrane region" description="Helical" evidence="1">
    <location>
        <begin position="236"/>
        <end position="257"/>
    </location>
</feature>
<keyword evidence="1" id="KW-0472">Membrane</keyword>
<reference evidence="3 4" key="1">
    <citation type="journal article" date="2015" name="Fungal Genet. Biol.">
        <title>Evolution of novel wood decay mechanisms in Agaricales revealed by the genome sequences of Fistulina hepatica and Cylindrobasidium torrendii.</title>
        <authorList>
            <person name="Floudas D."/>
            <person name="Held B.W."/>
            <person name="Riley R."/>
            <person name="Nagy L.G."/>
            <person name="Koehler G."/>
            <person name="Ransdell A.S."/>
            <person name="Younus H."/>
            <person name="Chow J."/>
            <person name="Chiniquy J."/>
            <person name="Lipzen A."/>
            <person name="Tritt A."/>
            <person name="Sun H."/>
            <person name="Haridas S."/>
            <person name="LaButti K."/>
            <person name="Ohm R.A."/>
            <person name="Kues U."/>
            <person name="Blanchette R.A."/>
            <person name="Grigoriev I.V."/>
            <person name="Minto R.E."/>
            <person name="Hibbett D.S."/>
        </authorList>
    </citation>
    <scope>NUCLEOTIDE SEQUENCE [LARGE SCALE GENOMIC DNA]</scope>
    <source>
        <strain evidence="3 4">FP15055 ss-10</strain>
    </source>
</reference>
<keyword evidence="1" id="KW-0812">Transmembrane</keyword>
<protein>
    <recommendedName>
        <fullName evidence="2">DUF6533 domain-containing protein</fullName>
    </recommendedName>
</protein>
<evidence type="ECO:0000256" key="1">
    <source>
        <dbReference type="SAM" id="Phobius"/>
    </source>
</evidence>
<evidence type="ECO:0000313" key="3">
    <source>
        <dbReference type="EMBL" id="KIY68166.1"/>
    </source>
</evidence>
<sequence length="329" mass="37178">MFDIISGSVVASGTLLVCVIRSPENPFDVEEMQVYDWICTLDQEIEAFWFERTSLASVLFFLNRYLPFVDTFLNVYLLINSAATVQARVFLYPEMRADGESLRLCVCYCRISEKDSGFPALIVVGLLISEVILMIRTYAVWGRRRWILITFSIQLSVLIVISTTVTQLEMDSLVYSPLSGTGPYGCVATHGSPVIMFSYGALLLSETIIAILTAIKARQHLRRSPSSWVYELYVRYGLSYYVYTFVFALANTLVPVLKPSLANWLATPQRVLHSICCTRILLLIHRQKVESREHAILSTVVLDRTEATSPMLDPEIKSTREADLLSRAC</sequence>
<name>A0A0D7BEW2_9AGAR</name>
<keyword evidence="4" id="KW-1185">Reference proteome</keyword>
<feature type="domain" description="DUF6533" evidence="2">
    <location>
        <begin position="34"/>
        <end position="69"/>
    </location>
</feature>
<feature type="transmembrane region" description="Helical" evidence="1">
    <location>
        <begin position="194"/>
        <end position="215"/>
    </location>
</feature>
<proteinExistence type="predicted"/>
<evidence type="ECO:0000313" key="4">
    <source>
        <dbReference type="Proteomes" id="UP000054007"/>
    </source>
</evidence>
<dbReference type="Pfam" id="PF20151">
    <property type="entry name" value="DUF6533"/>
    <property type="match status" value="1"/>
</dbReference>
<feature type="transmembrane region" description="Helical" evidence="1">
    <location>
        <begin position="147"/>
        <end position="168"/>
    </location>
</feature>
<evidence type="ECO:0000259" key="2">
    <source>
        <dbReference type="Pfam" id="PF20151"/>
    </source>
</evidence>
<dbReference type="EMBL" id="KN880508">
    <property type="protein sequence ID" value="KIY68166.1"/>
    <property type="molecule type" value="Genomic_DNA"/>
</dbReference>
<organism evidence="3 4">
    <name type="scientific">Cylindrobasidium torrendii FP15055 ss-10</name>
    <dbReference type="NCBI Taxonomy" id="1314674"/>
    <lineage>
        <taxon>Eukaryota</taxon>
        <taxon>Fungi</taxon>
        <taxon>Dikarya</taxon>
        <taxon>Basidiomycota</taxon>
        <taxon>Agaricomycotina</taxon>
        <taxon>Agaricomycetes</taxon>
        <taxon>Agaricomycetidae</taxon>
        <taxon>Agaricales</taxon>
        <taxon>Marasmiineae</taxon>
        <taxon>Physalacriaceae</taxon>
        <taxon>Cylindrobasidium</taxon>
    </lineage>
</organism>
<dbReference type="Proteomes" id="UP000054007">
    <property type="component" value="Unassembled WGS sequence"/>
</dbReference>
<keyword evidence="1" id="KW-1133">Transmembrane helix</keyword>
<dbReference type="OrthoDB" id="3341843at2759"/>